<keyword evidence="2" id="KW-0560">Oxidoreductase</keyword>
<dbReference type="InterPro" id="IPR016161">
    <property type="entry name" value="Ald_DH/histidinol_DH"/>
</dbReference>
<feature type="region of interest" description="Disordered" evidence="3">
    <location>
        <begin position="83"/>
        <end position="109"/>
    </location>
</feature>
<dbReference type="Pfam" id="PF00171">
    <property type="entry name" value="Aldedh"/>
    <property type="match status" value="1"/>
</dbReference>
<dbReference type="Gene3D" id="3.40.309.10">
    <property type="entry name" value="Aldehyde Dehydrogenase, Chain A, domain 2"/>
    <property type="match status" value="1"/>
</dbReference>
<dbReference type="GO" id="GO:0004028">
    <property type="term" value="F:3-chloroallyl aldehyde dehydrogenase activity"/>
    <property type="evidence" value="ECO:0007669"/>
    <property type="project" value="TreeGrafter"/>
</dbReference>
<dbReference type="InterPro" id="IPR012394">
    <property type="entry name" value="Aldehyde_DH_NAD(P)"/>
</dbReference>
<evidence type="ECO:0000256" key="3">
    <source>
        <dbReference type="SAM" id="MobiDB-lite"/>
    </source>
</evidence>
<name>A0A8U8BGN6_GEOPR</name>
<dbReference type="SUPFAM" id="SSF53720">
    <property type="entry name" value="ALDH-like"/>
    <property type="match status" value="1"/>
</dbReference>
<proteinExistence type="inferred from homology"/>
<reference evidence="4" key="2">
    <citation type="submission" date="2025-08" db="UniProtKB">
        <authorList>
            <consortium name="Ensembl"/>
        </authorList>
    </citation>
    <scope>IDENTIFICATION</scope>
</reference>
<dbReference type="PANTHER" id="PTHR43570:SF2">
    <property type="entry name" value="ALDEHYDE DEHYDROGENASE FAMILY 3 MEMBER B1"/>
    <property type="match status" value="1"/>
</dbReference>
<organism evidence="4 5">
    <name type="scientific">Geospiza parvula</name>
    <name type="common">Small tree-finch</name>
    <name type="synonym">Camarhynchus parvulus</name>
    <dbReference type="NCBI Taxonomy" id="87175"/>
    <lineage>
        <taxon>Eukaryota</taxon>
        <taxon>Metazoa</taxon>
        <taxon>Chordata</taxon>
        <taxon>Craniata</taxon>
        <taxon>Vertebrata</taxon>
        <taxon>Euteleostomi</taxon>
        <taxon>Archelosauria</taxon>
        <taxon>Archosauria</taxon>
        <taxon>Dinosauria</taxon>
        <taxon>Saurischia</taxon>
        <taxon>Theropoda</taxon>
        <taxon>Coelurosauria</taxon>
        <taxon>Aves</taxon>
        <taxon>Neognathae</taxon>
        <taxon>Neoaves</taxon>
        <taxon>Telluraves</taxon>
        <taxon>Australaves</taxon>
        <taxon>Passeriformes</taxon>
        <taxon>Thraupidae</taxon>
        <taxon>Camarhynchus</taxon>
    </lineage>
</organism>
<dbReference type="Proteomes" id="UP000694382">
    <property type="component" value="Chromosome 5"/>
</dbReference>
<protein>
    <submittedName>
        <fullName evidence="4">Uncharacterized protein</fullName>
    </submittedName>
</protein>
<dbReference type="Ensembl" id="ENSCPVT00000024953.1">
    <property type="protein sequence ID" value="ENSCPVP00000027175.1"/>
    <property type="gene ID" value="ENSCPVG00000017878.1"/>
</dbReference>
<dbReference type="FunFam" id="3.40.309.10:FF:000034">
    <property type="entry name" value="Aldehyde dehydrogenase, dimeric NADP-preferring"/>
    <property type="match status" value="1"/>
</dbReference>
<dbReference type="PANTHER" id="PTHR43570">
    <property type="entry name" value="ALDEHYDE DEHYDROGENASE"/>
    <property type="match status" value="1"/>
</dbReference>
<evidence type="ECO:0000256" key="2">
    <source>
        <dbReference type="ARBA" id="ARBA00023002"/>
    </source>
</evidence>
<dbReference type="AlphaFoldDB" id="A0A8U8BGN6"/>
<dbReference type="GO" id="GO:0006081">
    <property type="term" value="P:aldehyde metabolic process"/>
    <property type="evidence" value="ECO:0007669"/>
    <property type="project" value="InterPro"/>
</dbReference>
<sequence length="109" mass="12131">MQEEIFGPILPIIIITNVDEAIDFINSWERPLAVYAFSSDDKVVNRILERTSSGGFCGNDTLMHVTLPSLPFGGIGRSKIPNPGHWEPGVIPPMVRKGLRRNSQLQMTQ</sequence>
<comment type="similarity">
    <text evidence="1">Belongs to the aldehyde dehydrogenase family.</text>
</comment>
<dbReference type="InterPro" id="IPR015590">
    <property type="entry name" value="Aldehyde_DH_dom"/>
</dbReference>
<accession>A0A8U8BGN6</accession>
<dbReference type="InterPro" id="IPR016163">
    <property type="entry name" value="Ald_DH_C"/>
</dbReference>
<evidence type="ECO:0000313" key="4">
    <source>
        <dbReference type="Ensembl" id="ENSCPVP00000027175.1"/>
    </source>
</evidence>
<keyword evidence="5" id="KW-1185">Reference proteome</keyword>
<dbReference type="GO" id="GO:0005737">
    <property type="term" value="C:cytoplasm"/>
    <property type="evidence" value="ECO:0007669"/>
    <property type="project" value="TreeGrafter"/>
</dbReference>
<reference evidence="4" key="3">
    <citation type="submission" date="2025-09" db="UniProtKB">
        <authorList>
            <consortium name="Ensembl"/>
        </authorList>
    </citation>
    <scope>IDENTIFICATION</scope>
</reference>
<dbReference type="GO" id="GO:0004029">
    <property type="term" value="F:aldehyde dehydrogenase (NAD+) activity"/>
    <property type="evidence" value="ECO:0007669"/>
    <property type="project" value="TreeGrafter"/>
</dbReference>
<evidence type="ECO:0000313" key="5">
    <source>
        <dbReference type="Proteomes" id="UP000694382"/>
    </source>
</evidence>
<evidence type="ECO:0000256" key="1">
    <source>
        <dbReference type="ARBA" id="ARBA00009986"/>
    </source>
</evidence>
<reference evidence="4" key="1">
    <citation type="submission" date="2020-02" db="EMBL/GenBank/DDBJ databases">
        <authorList>
            <person name="Enbody D E."/>
            <person name="Pettersson E M."/>
        </authorList>
    </citation>
    <scope>NUCLEOTIDE SEQUENCE [LARGE SCALE GENOMIC DNA]</scope>
</reference>